<proteinExistence type="predicted"/>
<evidence type="ECO:0000313" key="1">
    <source>
        <dbReference type="EMBL" id="MCI47466.1"/>
    </source>
</evidence>
<reference evidence="1 2" key="1">
    <citation type="journal article" date="2018" name="Front. Plant Sci.">
        <title>Red Clover (Trifolium pratense) and Zigzag Clover (T. medium) - A Picture of Genomic Similarities and Differences.</title>
        <authorList>
            <person name="Dluhosova J."/>
            <person name="Istvanek J."/>
            <person name="Nedelnik J."/>
            <person name="Repkova J."/>
        </authorList>
    </citation>
    <scope>NUCLEOTIDE SEQUENCE [LARGE SCALE GENOMIC DNA]</scope>
    <source>
        <strain evidence="2">cv. 10/8</strain>
        <tissue evidence="1">Leaf</tissue>
    </source>
</reference>
<keyword evidence="2" id="KW-1185">Reference proteome</keyword>
<organism evidence="1 2">
    <name type="scientific">Trifolium medium</name>
    <dbReference type="NCBI Taxonomy" id="97028"/>
    <lineage>
        <taxon>Eukaryota</taxon>
        <taxon>Viridiplantae</taxon>
        <taxon>Streptophyta</taxon>
        <taxon>Embryophyta</taxon>
        <taxon>Tracheophyta</taxon>
        <taxon>Spermatophyta</taxon>
        <taxon>Magnoliopsida</taxon>
        <taxon>eudicotyledons</taxon>
        <taxon>Gunneridae</taxon>
        <taxon>Pentapetalae</taxon>
        <taxon>rosids</taxon>
        <taxon>fabids</taxon>
        <taxon>Fabales</taxon>
        <taxon>Fabaceae</taxon>
        <taxon>Papilionoideae</taxon>
        <taxon>50 kb inversion clade</taxon>
        <taxon>NPAAA clade</taxon>
        <taxon>Hologalegina</taxon>
        <taxon>IRL clade</taxon>
        <taxon>Trifolieae</taxon>
        <taxon>Trifolium</taxon>
    </lineage>
</organism>
<dbReference type="AlphaFoldDB" id="A0A392SHX8"/>
<dbReference type="Proteomes" id="UP000265520">
    <property type="component" value="Unassembled WGS sequence"/>
</dbReference>
<feature type="non-terminal residue" evidence="1">
    <location>
        <position position="1"/>
    </location>
</feature>
<sequence length="69" mass="7340">QGWLVAPASGKESWELLSFARRAGEDGASRSQLGSVARCAASTGASRTFIVHHARRADRMARRAGAESI</sequence>
<protein>
    <submittedName>
        <fullName evidence="1">Uncharacterized protein</fullName>
    </submittedName>
</protein>
<dbReference type="EMBL" id="LXQA010372810">
    <property type="protein sequence ID" value="MCI47466.1"/>
    <property type="molecule type" value="Genomic_DNA"/>
</dbReference>
<name>A0A392SHX8_9FABA</name>
<comment type="caution">
    <text evidence="1">The sequence shown here is derived from an EMBL/GenBank/DDBJ whole genome shotgun (WGS) entry which is preliminary data.</text>
</comment>
<accession>A0A392SHX8</accession>
<evidence type="ECO:0000313" key="2">
    <source>
        <dbReference type="Proteomes" id="UP000265520"/>
    </source>
</evidence>